<feature type="transmembrane region" description="Helical" evidence="1">
    <location>
        <begin position="21"/>
        <end position="47"/>
    </location>
</feature>
<dbReference type="Proteomes" id="UP000317176">
    <property type="component" value="Unassembled WGS sequence"/>
</dbReference>
<evidence type="ECO:0000313" key="2">
    <source>
        <dbReference type="EMBL" id="TWI05693.1"/>
    </source>
</evidence>
<gene>
    <name evidence="2" type="ORF">IQ17_03195</name>
</gene>
<comment type="caution">
    <text evidence="2">The sequence shown here is derived from an EMBL/GenBank/DDBJ whole genome shotgun (WGS) entry which is preliminary data.</text>
</comment>
<dbReference type="EMBL" id="VLKL01000007">
    <property type="protein sequence ID" value="TWI05693.1"/>
    <property type="molecule type" value="Genomic_DNA"/>
</dbReference>
<evidence type="ECO:0000256" key="1">
    <source>
        <dbReference type="SAM" id="Phobius"/>
    </source>
</evidence>
<keyword evidence="1" id="KW-0812">Transmembrane</keyword>
<name>A0A562LDH2_9BRAD</name>
<organism evidence="2 3">
    <name type="scientific">Bradyrhizobium daqingense</name>
    <dbReference type="NCBI Taxonomy" id="993502"/>
    <lineage>
        <taxon>Bacteria</taxon>
        <taxon>Pseudomonadati</taxon>
        <taxon>Pseudomonadota</taxon>
        <taxon>Alphaproteobacteria</taxon>
        <taxon>Hyphomicrobiales</taxon>
        <taxon>Nitrobacteraceae</taxon>
        <taxon>Bradyrhizobium</taxon>
    </lineage>
</organism>
<keyword evidence="3" id="KW-1185">Reference proteome</keyword>
<proteinExistence type="predicted"/>
<reference evidence="2 3" key="1">
    <citation type="journal article" date="2015" name="Stand. Genomic Sci.">
        <title>Genomic Encyclopedia of Bacterial and Archaeal Type Strains, Phase III: the genomes of soil and plant-associated and newly described type strains.</title>
        <authorList>
            <person name="Whitman W.B."/>
            <person name="Woyke T."/>
            <person name="Klenk H.P."/>
            <person name="Zhou Y."/>
            <person name="Lilburn T.G."/>
            <person name="Beck B.J."/>
            <person name="De Vos P."/>
            <person name="Vandamme P."/>
            <person name="Eisen J.A."/>
            <person name="Garrity G."/>
            <person name="Hugenholtz P."/>
            <person name="Kyrpides N.C."/>
        </authorList>
    </citation>
    <scope>NUCLEOTIDE SEQUENCE [LARGE SCALE GENOMIC DNA]</scope>
    <source>
        <strain evidence="2 3">CGMCC 1.10947</strain>
    </source>
</reference>
<protein>
    <submittedName>
        <fullName evidence="2">Uncharacterized protein</fullName>
    </submittedName>
</protein>
<keyword evidence="1" id="KW-0472">Membrane</keyword>
<accession>A0A562LDH2</accession>
<evidence type="ECO:0000313" key="3">
    <source>
        <dbReference type="Proteomes" id="UP000317176"/>
    </source>
</evidence>
<keyword evidence="1" id="KW-1133">Transmembrane helix</keyword>
<sequence length="48" mass="5315">MGHRTRPTAAKEFAPADLLQGILVVSSFGFWAVMLGLMPVLLFRVWLA</sequence>
<dbReference type="RefSeq" id="WP_167520456.1">
    <property type="nucleotide sequence ID" value="NZ_CP088014.1"/>
</dbReference>
<dbReference type="AlphaFoldDB" id="A0A562LDH2"/>